<dbReference type="RefSeq" id="WP_036707045.1">
    <property type="nucleotide sequence ID" value="NZ_JRKQ01000005.1"/>
</dbReference>
<dbReference type="EMBL" id="JRKQ01000005">
    <property type="protein sequence ID" value="KGJ23447.1"/>
    <property type="molecule type" value="Genomic_DNA"/>
</dbReference>
<evidence type="ECO:0000313" key="8">
    <source>
        <dbReference type="Proteomes" id="UP000029858"/>
    </source>
</evidence>
<dbReference type="Pfam" id="PF00589">
    <property type="entry name" value="Phage_integrase"/>
    <property type="match status" value="1"/>
</dbReference>
<dbReference type="GO" id="GO:0003677">
    <property type="term" value="F:DNA binding"/>
    <property type="evidence" value="ECO:0007669"/>
    <property type="project" value="UniProtKB-KW"/>
</dbReference>
<dbReference type="InterPro" id="IPR011010">
    <property type="entry name" value="DNA_brk_join_enz"/>
</dbReference>
<dbReference type="InterPro" id="IPR025166">
    <property type="entry name" value="Integrase_DNA_bind_dom"/>
</dbReference>
<proteinExistence type="inferred from homology"/>
<dbReference type="AlphaFoldDB" id="A0A099GLP8"/>
<dbReference type="Gene3D" id="1.10.443.10">
    <property type="entry name" value="Intergrase catalytic core"/>
    <property type="match status" value="1"/>
</dbReference>
<dbReference type="GO" id="GO:0006310">
    <property type="term" value="P:DNA recombination"/>
    <property type="evidence" value="ECO:0007669"/>
    <property type="project" value="UniProtKB-KW"/>
</dbReference>
<organism evidence="7 8">
    <name type="scientific">Paracoccus sanguinis</name>
    <dbReference type="NCBI Taxonomy" id="1545044"/>
    <lineage>
        <taxon>Bacteria</taxon>
        <taxon>Pseudomonadati</taxon>
        <taxon>Pseudomonadota</taxon>
        <taxon>Alphaproteobacteria</taxon>
        <taxon>Rhodobacterales</taxon>
        <taxon>Paracoccaceae</taxon>
        <taxon>Paracoccus</taxon>
    </lineage>
</organism>
<dbReference type="InterPro" id="IPR050808">
    <property type="entry name" value="Phage_Integrase"/>
</dbReference>
<dbReference type="Proteomes" id="UP000029858">
    <property type="component" value="Unassembled WGS sequence"/>
</dbReference>
<dbReference type="Gene3D" id="3.30.160.390">
    <property type="entry name" value="Integrase, DNA-binding domain"/>
    <property type="match status" value="1"/>
</dbReference>
<dbReference type="InterPro" id="IPR002104">
    <property type="entry name" value="Integrase_catalytic"/>
</dbReference>
<evidence type="ECO:0000256" key="4">
    <source>
        <dbReference type="ARBA" id="ARBA00023172"/>
    </source>
</evidence>
<reference evidence="7 8" key="2">
    <citation type="submission" date="2014-10" db="EMBL/GenBank/DDBJ databases">
        <title>Paracoccus sanguinis sp. nov., isolated from clinical specimens of New York State patients.</title>
        <authorList>
            <person name="Mingle L.A."/>
            <person name="Cole J.A."/>
            <person name="Lapierre P."/>
            <person name="Musser K.A."/>
        </authorList>
    </citation>
    <scope>NUCLEOTIDE SEQUENCE [LARGE SCALE GENOMIC DNA]</scope>
    <source>
        <strain evidence="7 8">5503</strain>
    </source>
</reference>
<dbReference type="SUPFAM" id="SSF56349">
    <property type="entry name" value="DNA breaking-rejoining enzymes"/>
    <property type="match status" value="1"/>
</dbReference>
<evidence type="ECO:0000256" key="3">
    <source>
        <dbReference type="ARBA" id="ARBA00023125"/>
    </source>
</evidence>
<evidence type="ECO:0000256" key="5">
    <source>
        <dbReference type="SAM" id="MobiDB-lite"/>
    </source>
</evidence>
<feature type="region of interest" description="Disordered" evidence="5">
    <location>
        <begin position="159"/>
        <end position="184"/>
    </location>
</feature>
<keyword evidence="4" id="KW-0233">DNA recombination</keyword>
<dbReference type="InterPro" id="IPR013762">
    <property type="entry name" value="Integrase-like_cat_sf"/>
</dbReference>
<evidence type="ECO:0000256" key="1">
    <source>
        <dbReference type="ARBA" id="ARBA00008857"/>
    </source>
</evidence>
<reference evidence="7 8" key="1">
    <citation type="submission" date="2014-09" db="EMBL/GenBank/DDBJ databases">
        <authorList>
            <person name="McGinnis J.M."/>
            <person name="Wolfgang W.J."/>
        </authorList>
    </citation>
    <scope>NUCLEOTIDE SEQUENCE [LARGE SCALE GENOMIC DNA]</scope>
    <source>
        <strain evidence="7 8">5503</strain>
    </source>
</reference>
<keyword evidence="3" id="KW-0238">DNA-binding</keyword>
<gene>
    <name evidence="7" type="ORF">IX56_02160</name>
</gene>
<sequence>MRNRERLTEKLVRAAEPRPKAWQIFDSDVLGLSICIYPSGGRSFMFDYRAAGRQRRLTIGRWPEWNVTAARERAKALRRDVDGGLDPLSEREEIREAPRFPDLVARYLREHAAHLAPRNSADQASMLHKLIMPHWKHRLVAEIEPADVERVLNLIAEGRSRPAKKKPKAKRRTPLKPPRPTPVRANRAGEMLRRVFNLAIAWRMRPDNPAVGFRRRVETERERFLDMEEIARLSEALGGAEDQRGASIIRMCMLTGARLGEVRTARFEHFDLERNTWVKPAANTKQRRIHRVPISAETAALVRTRLSAVPVGCNWLFPGDVEGKDQPVQEIRRFWKGIQDQAGLPGVRVHDLRHTFASLLVSGGASLEMIGKLLGHSQSSTTMRYAHLMDSPLRAGVDAVADMMRIRPRLVHSAPSAEDVTPPRAASAGSG</sequence>
<comment type="similarity">
    <text evidence="1">Belongs to the 'phage' integrase family.</text>
</comment>
<dbReference type="CDD" id="cd00796">
    <property type="entry name" value="INT_Rci_Hp1_C"/>
    <property type="match status" value="1"/>
</dbReference>
<feature type="compositionally biased region" description="Basic residues" evidence="5">
    <location>
        <begin position="161"/>
        <end position="174"/>
    </location>
</feature>
<dbReference type="Pfam" id="PF13356">
    <property type="entry name" value="Arm-DNA-bind_3"/>
    <property type="match status" value="1"/>
</dbReference>
<keyword evidence="2" id="KW-0229">DNA integration</keyword>
<dbReference type="PROSITE" id="PS51898">
    <property type="entry name" value="TYR_RECOMBINASE"/>
    <property type="match status" value="1"/>
</dbReference>
<evidence type="ECO:0000256" key="2">
    <source>
        <dbReference type="ARBA" id="ARBA00022908"/>
    </source>
</evidence>
<dbReference type="PANTHER" id="PTHR30629">
    <property type="entry name" value="PROPHAGE INTEGRASE"/>
    <property type="match status" value="1"/>
</dbReference>
<protein>
    <submittedName>
        <fullName evidence="7">Integrase</fullName>
    </submittedName>
</protein>
<dbReference type="Gene3D" id="1.10.150.130">
    <property type="match status" value="1"/>
</dbReference>
<dbReference type="InterPro" id="IPR010998">
    <property type="entry name" value="Integrase_recombinase_N"/>
</dbReference>
<comment type="caution">
    <text evidence="7">The sequence shown here is derived from an EMBL/GenBank/DDBJ whole genome shotgun (WGS) entry which is preliminary data.</text>
</comment>
<dbReference type="GO" id="GO:0015074">
    <property type="term" value="P:DNA integration"/>
    <property type="evidence" value="ECO:0007669"/>
    <property type="project" value="UniProtKB-KW"/>
</dbReference>
<accession>A0A099GLP8</accession>
<evidence type="ECO:0000259" key="6">
    <source>
        <dbReference type="PROSITE" id="PS51898"/>
    </source>
</evidence>
<dbReference type="PANTHER" id="PTHR30629:SF2">
    <property type="entry name" value="PROPHAGE INTEGRASE INTS-RELATED"/>
    <property type="match status" value="1"/>
</dbReference>
<evidence type="ECO:0000313" key="7">
    <source>
        <dbReference type="EMBL" id="KGJ23447.1"/>
    </source>
</evidence>
<feature type="domain" description="Tyr recombinase" evidence="6">
    <location>
        <begin position="220"/>
        <end position="398"/>
    </location>
</feature>
<name>A0A099GLP8_9RHOB</name>
<dbReference type="InterPro" id="IPR038488">
    <property type="entry name" value="Integrase_DNA-bd_sf"/>
</dbReference>